<proteinExistence type="predicted"/>
<feature type="transmembrane region" description="Helical" evidence="10">
    <location>
        <begin position="149"/>
        <end position="168"/>
    </location>
</feature>
<evidence type="ECO:0000256" key="4">
    <source>
        <dbReference type="ARBA" id="ARBA00022679"/>
    </source>
</evidence>
<feature type="transmembrane region" description="Helical" evidence="10">
    <location>
        <begin position="123"/>
        <end position="142"/>
    </location>
</feature>
<dbReference type="GO" id="GO:0000155">
    <property type="term" value="F:phosphorelay sensor kinase activity"/>
    <property type="evidence" value="ECO:0007669"/>
    <property type="project" value="InterPro"/>
</dbReference>
<keyword evidence="10" id="KW-1133">Transmembrane helix</keyword>
<keyword evidence="6 13" id="KW-0418">Kinase</keyword>
<accession>A0A2W5WWE5</accession>
<keyword evidence="14" id="KW-1185">Reference proteome</keyword>
<feature type="domain" description="Signal transduction histidine kinase subgroup 3 dimerisation and phosphoacceptor" evidence="12">
    <location>
        <begin position="223"/>
        <end position="287"/>
    </location>
</feature>
<dbReference type="InterPro" id="IPR003594">
    <property type="entry name" value="HATPase_dom"/>
</dbReference>
<dbReference type="Gene3D" id="3.30.565.10">
    <property type="entry name" value="Histidine kinase-like ATPase, C-terminal domain"/>
    <property type="match status" value="1"/>
</dbReference>
<reference evidence="13 14" key="1">
    <citation type="submission" date="2018-06" db="EMBL/GenBank/DDBJ databases">
        <title>Whole genome sequencing of a novel hydrocarbon degrading bacterial strain, PW21 isolated from oil contaminated produced water sample.</title>
        <authorList>
            <person name="Nagkirti P."/>
            <person name="Shaikh A."/>
            <person name="Gowdaman V."/>
            <person name="Engineer A.E."/>
            <person name="Dagar S."/>
            <person name="Dhakephalkar P.K."/>
        </authorList>
    </citation>
    <scope>NUCLEOTIDE SEQUENCE [LARGE SCALE GENOMIC DNA]</scope>
    <source>
        <strain evidence="13 14">PW21</strain>
    </source>
</reference>
<dbReference type="Pfam" id="PF07730">
    <property type="entry name" value="HisKA_3"/>
    <property type="match status" value="1"/>
</dbReference>
<evidence type="ECO:0000256" key="5">
    <source>
        <dbReference type="ARBA" id="ARBA00022741"/>
    </source>
</evidence>
<evidence type="ECO:0000256" key="9">
    <source>
        <dbReference type="SAM" id="Coils"/>
    </source>
</evidence>
<evidence type="ECO:0000313" key="13">
    <source>
        <dbReference type="EMBL" id="PZR52155.1"/>
    </source>
</evidence>
<dbReference type="CDD" id="cd16917">
    <property type="entry name" value="HATPase_UhpB-NarQ-NarX-like"/>
    <property type="match status" value="1"/>
</dbReference>
<dbReference type="PANTHER" id="PTHR24421">
    <property type="entry name" value="NITRATE/NITRITE SENSOR PROTEIN NARX-RELATED"/>
    <property type="match status" value="1"/>
</dbReference>
<comment type="catalytic activity">
    <reaction evidence="1">
        <text>ATP + protein L-histidine = ADP + protein N-phospho-L-histidine.</text>
        <dbReference type="EC" id="2.7.13.3"/>
    </reaction>
</comment>
<dbReference type="SUPFAM" id="SSF55874">
    <property type="entry name" value="ATPase domain of HSP90 chaperone/DNA topoisomerase II/histidine kinase"/>
    <property type="match status" value="1"/>
</dbReference>
<dbReference type="InterPro" id="IPR050482">
    <property type="entry name" value="Sensor_HK_TwoCompSys"/>
</dbReference>
<sequence>MSTEPWWRRAGAAVARAARADDRRGDVVTAAVTFLLGVLTLVVGLVGLYRDAPQVPLWWHAVLLAAGCLLVVVKRRSPVRALLGGVVLVVVDLWWGGSVALVLVLWDLLHAAALWSGEAARRALWTVATGLVVVAAVVAVVATGDPRELVFTALQLGAVLLTPLWWATDVRRKSDMARLERQRADLAGERAHLAEQQAELERQRARDLERLAEAERHEAVRAERAAMARDLHDVVAAHLSTIAIHSGAALASPPDAARDRAALEQVRAASVASLEEMRSMILLLRSEPRAAGASGDDVAAPPRLTGPGALDSLVGRATAAGTAVRVEGADDVVAATLPVAVDQALHRIAAEALTNAVKHAPGAPAVLRLARPGTDVELEVRNAAPDGAPPQGEAALSGGTGLLGMRERAEALGGGLVAGPAADGGWSVRARIPLRVPAGRAAS</sequence>
<dbReference type="EC" id="2.7.13.3" evidence="2"/>
<keyword evidence="4" id="KW-0808">Transferase</keyword>
<dbReference type="EMBL" id="QKWH01000012">
    <property type="protein sequence ID" value="PZR52155.1"/>
    <property type="molecule type" value="Genomic_DNA"/>
</dbReference>
<keyword evidence="3" id="KW-0597">Phosphoprotein</keyword>
<keyword evidence="8" id="KW-0902">Two-component regulatory system</keyword>
<feature type="domain" description="Histidine kinase/HSP90-like ATPase" evidence="11">
    <location>
        <begin position="343"/>
        <end position="435"/>
    </location>
</feature>
<organism evidence="13 14">
    <name type="scientific">Xylanimonas oleitrophica</name>
    <dbReference type="NCBI Taxonomy" id="2607479"/>
    <lineage>
        <taxon>Bacteria</taxon>
        <taxon>Bacillati</taxon>
        <taxon>Actinomycetota</taxon>
        <taxon>Actinomycetes</taxon>
        <taxon>Micrococcales</taxon>
        <taxon>Promicromonosporaceae</taxon>
        <taxon>Xylanimonas</taxon>
    </lineage>
</organism>
<evidence type="ECO:0000256" key="7">
    <source>
        <dbReference type="ARBA" id="ARBA00022840"/>
    </source>
</evidence>
<evidence type="ECO:0000259" key="12">
    <source>
        <dbReference type="Pfam" id="PF07730"/>
    </source>
</evidence>
<keyword evidence="9" id="KW-0175">Coiled coil</keyword>
<dbReference type="InterPro" id="IPR036890">
    <property type="entry name" value="HATPase_C_sf"/>
</dbReference>
<protein>
    <recommendedName>
        <fullName evidence="2">histidine kinase</fullName>
        <ecNumber evidence="2">2.7.13.3</ecNumber>
    </recommendedName>
</protein>
<keyword evidence="5" id="KW-0547">Nucleotide-binding</keyword>
<evidence type="ECO:0000256" key="6">
    <source>
        <dbReference type="ARBA" id="ARBA00022777"/>
    </source>
</evidence>
<keyword evidence="7" id="KW-0067">ATP-binding</keyword>
<feature type="transmembrane region" description="Helical" evidence="10">
    <location>
        <begin position="55"/>
        <end position="73"/>
    </location>
</feature>
<name>A0A2W5WWE5_9MICO</name>
<feature type="transmembrane region" description="Helical" evidence="10">
    <location>
        <begin position="27"/>
        <end position="49"/>
    </location>
</feature>
<dbReference type="GO" id="GO:0046983">
    <property type="term" value="F:protein dimerization activity"/>
    <property type="evidence" value="ECO:0007669"/>
    <property type="project" value="InterPro"/>
</dbReference>
<evidence type="ECO:0000256" key="8">
    <source>
        <dbReference type="ARBA" id="ARBA00023012"/>
    </source>
</evidence>
<feature type="coiled-coil region" evidence="9">
    <location>
        <begin position="176"/>
        <end position="225"/>
    </location>
</feature>
<evidence type="ECO:0000259" key="11">
    <source>
        <dbReference type="Pfam" id="PF02518"/>
    </source>
</evidence>
<dbReference type="GO" id="GO:0016020">
    <property type="term" value="C:membrane"/>
    <property type="evidence" value="ECO:0007669"/>
    <property type="project" value="InterPro"/>
</dbReference>
<evidence type="ECO:0000256" key="3">
    <source>
        <dbReference type="ARBA" id="ARBA00022553"/>
    </source>
</evidence>
<dbReference type="InterPro" id="IPR011712">
    <property type="entry name" value="Sig_transdc_His_kin_sub3_dim/P"/>
</dbReference>
<evidence type="ECO:0000256" key="10">
    <source>
        <dbReference type="SAM" id="Phobius"/>
    </source>
</evidence>
<dbReference type="Gene3D" id="1.20.5.1930">
    <property type="match status" value="1"/>
</dbReference>
<keyword evidence="10" id="KW-0472">Membrane</keyword>
<feature type="transmembrane region" description="Helical" evidence="10">
    <location>
        <begin position="82"/>
        <end position="103"/>
    </location>
</feature>
<comment type="caution">
    <text evidence="13">The sequence shown here is derived from an EMBL/GenBank/DDBJ whole genome shotgun (WGS) entry which is preliminary data.</text>
</comment>
<dbReference type="PANTHER" id="PTHR24421:SF10">
    <property type="entry name" value="NITRATE_NITRITE SENSOR PROTEIN NARQ"/>
    <property type="match status" value="1"/>
</dbReference>
<gene>
    <name evidence="13" type="ORF">DNL40_13185</name>
</gene>
<evidence type="ECO:0000256" key="2">
    <source>
        <dbReference type="ARBA" id="ARBA00012438"/>
    </source>
</evidence>
<dbReference type="Pfam" id="PF02518">
    <property type="entry name" value="HATPase_c"/>
    <property type="match status" value="1"/>
</dbReference>
<evidence type="ECO:0000256" key="1">
    <source>
        <dbReference type="ARBA" id="ARBA00000085"/>
    </source>
</evidence>
<dbReference type="RefSeq" id="WP_111251718.1">
    <property type="nucleotide sequence ID" value="NZ_QKWH01000012.1"/>
</dbReference>
<dbReference type="GO" id="GO:0005524">
    <property type="term" value="F:ATP binding"/>
    <property type="evidence" value="ECO:0007669"/>
    <property type="project" value="UniProtKB-KW"/>
</dbReference>
<evidence type="ECO:0000313" key="14">
    <source>
        <dbReference type="Proteomes" id="UP000248783"/>
    </source>
</evidence>
<dbReference type="Proteomes" id="UP000248783">
    <property type="component" value="Unassembled WGS sequence"/>
</dbReference>
<keyword evidence="10" id="KW-0812">Transmembrane</keyword>
<dbReference type="AlphaFoldDB" id="A0A2W5WWE5"/>